<dbReference type="Gene3D" id="3.20.20.120">
    <property type="entry name" value="Enolase-like C-terminal domain"/>
    <property type="match status" value="1"/>
</dbReference>
<dbReference type="GO" id="GO:0016853">
    <property type="term" value="F:isomerase activity"/>
    <property type="evidence" value="ECO:0007669"/>
    <property type="project" value="UniProtKB-KW"/>
</dbReference>
<evidence type="ECO:0000313" key="4">
    <source>
        <dbReference type="EMBL" id="SHL94565.1"/>
    </source>
</evidence>
<dbReference type="SFLD" id="SFLDG00180">
    <property type="entry name" value="muconate_cycloisomerase"/>
    <property type="match status" value="1"/>
</dbReference>
<evidence type="ECO:0000256" key="2">
    <source>
        <dbReference type="ARBA" id="ARBA00022723"/>
    </source>
</evidence>
<sequence>MSFTTPITDITVTPIILPLKQPYHWSQGVRETFAVNLIEVTTIDGLKGYGECTVAPDQQATARILDVLKRHFIGADPFEMVPIKARVLRDDYLALGANYMRNANQMMAGFDFAMFDLQGKITNRPVHHLLGGAQRETVGYFYFLQGDTPNELARDAARGVAAGERVFYLKVGRTEEQDLEIVRAVRAEIGSARLRLDANEAWDPYTAIRMCRKLEPFDIDLIEQPTPSWSIEAMSHVRHSVGIPILADQAAFTLYDVYEICRQRAADMICIGPREIGGIQPMLKAAAVAEAAGLKICIHSSFTTGITTCAEHHIARCIPNLDDGNQIMLQLAKENIVRDPELKPVNGWMSLSDAPGLGFTLDESVIRKASARVT</sequence>
<evidence type="ECO:0000256" key="1">
    <source>
        <dbReference type="ARBA" id="ARBA00008031"/>
    </source>
</evidence>
<dbReference type="Pfam" id="PF13378">
    <property type="entry name" value="MR_MLE_C"/>
    <property type="match status" value="1"/>
</dbReference>
<dbReference type="STRING" id="337701.SAMN05444398_107189"/>
<keyword evidence="2" id="KW-0479">Metal-binding</keyword>
<dbReference type="CDD" id="cd03316">
    <property type="entry name" value="MR_like"/>
    <property type="match status" value="1"/>
</dbReference>
<dbReference type="SMART" id="SM00922">
    <property type="entry name" value="MR_MLE"/>
    <property type="match status" value="1"/>
</dbReference>
<dbReference type="GO" id="GO:0009063">
    <property type="term" value="P:amino acid catabolic process"/>
    <property type="evidence" value="ECO:0007669"/>
    <property type="project" value="InterPro"/>
</dbReference>
<dbReference type="InterPro" id="IPR036849">
    <property type="entry name" value="Enolase-like_C_sf"/>
</dbReference>
<dbReference type="EMBL" id="FRBR01000007">
    <property type="protein sequence ID" value="SHL94565.1"/>
    <property type="molecule type" value="Genomic_DNA"/>
</dbReference>
<evidence type="ECO:0000313" key="5">
    <source>
        <dbReference type="Proteomes" id="UP000183974"/>
    </source>
</evidence>
<comment type="similarity">
    <text evidence="1">Belongs to the mandelate racemase/muconate lactonizing enzyme family.</text>
</comment>
<dbReference type="PANTHER" id="PTHR48080:SF3">
    <property type="entry name" value="ENOLASE SUPERFAMILY MEMBER DDB_G0284701"/>
    <property type="match status" value="1"/>
</dbReference>
<dbReference type="InterPro" id="IPR013342">
    <property type="entry name" value="Mandelate_racemase_C"/>
</dbReference>
<dbReference type="AlphaFoldDB" id="A0A1M7ERV8"/>
<dbReference type="InterPro" id="IPR034593">
    <property type="entry name" value="DgoD-like"/>
</dbReference>
<dbReference type="Proteomes" id="UP000183974">
    <property type="component" value="Unassembled WGS sequence"/>
</dbReference>
<reference evidence="4 5" key="1">
    <citation type="submission" date="2016-11" db="EMBL/GenBank/DDBJ databases">
        <authorList>
            <person name="Jaros S."/>
            <person name="Januszkiewicz K."/>
            <person name="Wedrychowicz H."/>
        </authorList>
    </citation>
    <scope>NUCLEOTIDE SEQUENCE [LARGE SCALE GENOMIC DNA]</scope>
    <source>
        <strain evidence="4 5">DSM 29589</strain>
    </source>
</reference>
<gene>
    <name evidence="4" type="ORF">SAMN05444398_107189</name>
</gene>
<dbReference type="SUPFAM" id="SSF51604">
    <property type="entry name" value="Enolase C-terminal domain-like"/>
    <property type="match status" value="1"/>
</dbReference>
<dbReference type="GO" id="GO:0000287">
    <property type="term" value="F:magnesium ion binding"/>
    <property type="evidence" value="ECO:0007669"/>
    <property type="project" value="UniProtKB-ARBA"/>
</dbReference>
<dbReference type="PROSITE" id="PS00909">
    <property type="entry name" value="MR_MLE_2"/>
    <property type="match status" value="1"/>
</dbReference>
<dbReference type="SFLD" id="SFLDS00001">
    <property type="entry name" value="Enolase"/>
    <property type="match status" value="1"/>
</dbReference>
<protein>
    <submittedName>
        <fullName evidence="4">Muconate cycloisomerase</fullName>
    </submittedName>
</protein>
<dbReference type="InterPro" id="IPR029017">
    <property type="entry name" value="Enolase-like_N"/>
</dbReference>
<organism evidence="4 5">
    <name type="scientific">Roseovarius pacificus</name>
    <dbReference type="NCBI Taxonomy" id="337701"/>
    <lineage>
        <taxon>Bacteria</taxon>
        <taxon>Pseudomonadati</taxon>
        <taxon>Pseudomonadota</taxon>
        <taxon>Alphaproteobacteria</taxon>
        <taxon>Rhodobacterales</taxon>
        <taxon>Roseobacteraceae</taxon>
        <taxon>Roseovarius</taxon>
    </lineage>
</organism>
<keyword evidence="4" id="KW-0413">Isomerase</keyword>
<accession>A0A1M7ERV8</accession>
<dbReference type="InterPro" id="IPR018110">
    <property type="entry name" value="Mandel_Rmase/mucon_lact_enz_CS"/>
</dbReference>
<dbReference type="Pfam" id="PF02746">
    <property type="entry name" value="MR_MLE_N"/>
    <property type="match status" value="1"/>
</dbReference>
<proteinExistence type="inferred from homology"/>
<dbReference type="PANTHER" id="PTHR48080">
    <property type="entry name" value="D-GALACTONATE DEHYDRATASE-RELATED"/>
    <property type="match status" value="1"/>
</dbReference>
<dbReference type="RefSeq" id="WP_200797803.1">
    <property type="nucleotide sequence ID" value="NZ_BMLR01000007.1"/>
</dbReference>
<dbReference type="Gene3D" id="3.30.390.10">
    <property type="entry name" value="Enolase-like, N-terminal domain"/>
    <property type="match status" value="1"/>
</dbReference>
<dbReference type="InterPro" id="IPR013341">
    <property type="entry name" value="Mandelate_racemase_N_dom"/>
</dbReference>
<name>A0A1M7ERV8_9RHOB</name>
<evidence type="ECO:0000259" key="3">
    <source>
        <dbReference type="SMART" id="SM00922"/>
    </source>
</evidence>
<feature type="domain" description="Mandelate racemase/muconate lactonizing enzyme C-terminal" evidence="3">
    <location>
        <begin position="149"/>
        <end position="244"/>
    </location>
</feature>
<dbReference type="SUPFAM" id="SSF54826">
    <property type="entry name" value="Enolase N-terminal domain-like"/>
    <property type="match status" value="1"/>
</dbReference>
<dbReference type="InterPro" id="IPR029065">
    <property type="entry name" value="Enolase_C-like"/>
</dbReference>
<keyword evidence="5" id="KW-1185">Reference proteome</keyword>